<dbReference type="Proteomes" id="UP001603857">
    <property type="component" value="Unassembled WGS sequence"/>
</dbReference>
<dbReference type="EMBL" id="JBGMDY010000005">
    <property type="protein sequence ID" value="KAL2333948.1"/>
    <property type="molecule type" value="Genomic_DNA"/>
</dbReference>
<evidence type="ECO:0000313" key="2">
    <source>
        <dbReference type="Proteomes" id="UP001603857"/>
    </source>
</evidence>
<dbReference type="AlphaFoldDB" id="A0ABD1MEL3"/>
<organism evidence="1 2">
    <name type="scientific">Flemingia macrophylla</name>
    <dbReference type="NCBI Taxonomy" id="520843"/>
    <lineage>
        <taxon>Eukaryota</taxon>
        <taxon>Viridiplantae</taxon>
        <taxon>Streptophyta</taxon>
        <taxon>Embryophyta</taxon>
        <taxon>Tracheophyta</taxon>
        <taxon>Spermatophyta</taxon>
        <taxon>Magnoliopsida</taxon>
        <taxon>eudicotyledons</taxon>
        <taxon>Gunneridae</taxon>
        <taxon>Pentapetalae</taxon>
        <taxon>rosids</taxon>
        <taxon>fabids</taxon>
        <taxon>Fabales</taxon>
        <taxon>Fabaceae</taxon>
        <taxon>Papilionoideae</taxon>
        <taxon>50 kb inversion clade</taxon>
        <taxon>NPAAA clade</taxon>
        <taxon>indigoferoid/millettioid clade</taxon>
        <taxon>Phaseoleae</taxon>
        <taxon>Flemingia</taxon>
    </lineage>
</organism>
<protein>
    <submittedName>
        <fullName evidence="1">Uncharacterized protein</fullName>
    </submittedName>
</protein>
<proteinExistence type="predicted"/>
<name>A0ABD1MEL3_9FABA</name>
<evidence type="ECO:0000313" key="1">
    <source>
        <dbReference type="EMBL" id="KAL2333948.1"/>
    </source>
</evidence>
<gene>
    <name evidence="1" type="ORF">Fmac_015161</name>
</gene>
<reference evidence="1 2" key="1">
    <citation type="submission" date="2024-08" db="EMBL/GenBank/DDBJ databases">
        <title>Insights into the chromosomal genome structure of Flemingia macrophylla.</title>
        <authorList>
            <person name="Ding Y."/>
            <person name="Zhao Y."/>
            <person name="Bi W."/>
            <person name="Wu M."/>
            <person name="Zhao G."/>
            <person name="Gong Y."/>
            <person name="Li W."/>
            <person name="Zhang P."/>
        </authorList>
    </citation>
    <scope>NUCLEOTIDE SEQUENCE [LARGE SCALE GENOMIC DNA]</scope>
    <source>
        <strain evidence="1">DYQJB</strain>
        <tissue evidence="1">Leaf</tissue>
    </source>
</reference>
<comment type="caution">
    <text evidence="1">The sequence shown here is derived from an EMBL/GenBank/DDBJ whole genome shotgun (WGS) entry which is preliminary data.</text>
</comment>
<sequence>MDLNLVGKLEGSLFLSGISADIRIEMILYICNSVCGYLCEIKGSWPKLMADLKDPLAALLTYIKSATPWSWAKLMADLKAPLAALLAYIKSVTPSTILGQDTSKMARRVRKSAIILGQDTSKKARRDDRDAMVPRFCSISSSCSLNTHAYKDPRPDETPTLPTIAPVSQSVVGKGMYLQKALQSLKLMNLVSFESLIDGWTSFPCHFLSYFVHLSFAPECKGLSVEMLSIEAFSKQSTVLYCLAINSVLVTMFEGRGGGACATSNVEIGVTSIGPATDSEIGSSDSDGGGGRVGSGDSNVVGASNYSILGKGSDGFHGLIWAHHEDPGVLGH</sequence>
<keyword evidence="2" id="KW-1185">Reference proteome</keyword>
<accession>A0ABD1MEL3</accession>